<keyword evidence="1" id="KW-0812">Transmembrane</keyword>
<evidence type="ECO:0000313" key="2">
    <source>
        <dbReference type="Proteomes" id="UP000694920"/>
    </source>
</evidence>
<sequence>MAGNSRKVLEVITRAVNKSPMIYNAAIENAQSKLITMRSLASTKYDNVVKQVNGTTIIQDLRAASLQPASPLPQRLVNWWQWYQQLTGLDTVEVAKQHVIRVQDILFKCQEQRRDLTRQVSIINDKLREVYGELVQTRRDDPKYVQLTILENKSLQEQAAMNKKLLLLENEERDYFTQLATAIKEYHDSQAMNAQKYKYLSILASAVLAIVSLTGSMIYNNRRITDVRNLIADTEKNLINNSSKKQVEIISHFDNKIIDIQKLILATEENLIGNSIETLSQLNHETNVSSPSITTYVEELAPQFSKFSIVTASILSIIFLSKFFGV</sequence>
<keyword evidence="1" id="KW-0472">Membrane</keyword>
<feature type="transmembrane region" description="Helical" evidence="1">
    <location>
        <begin position="199"/>
        <end position="219"/>
    </location>
</feature>
<protein>
    <submittedName>
        <fullName evidence="3">Uncharacterized protein LOC107270697</fullName>
    </submittedName>
</protein>
<dbReference type="Proteomes" id="UP000694920">
    <property type="component" value="Unplaced"/>
</dbReference>
<keyword evidence="1" id="KW-1133">Transmembrane helix</keyword>
<keyword evidence="2" id="KW-1185">Reference proteome</keyword>
<dbReference type="KEGG" id="ccin:107270697"/>
<reference evidence="3" key="1">
    <citation type="submission" date="2025-08" db="UniProtKB">
        <authorList>
            <consortium name="RefSeq"/>
        </authorList>
    </citation>
    <scope>IDENTIFICATION</scope>
</reference>
<dbReference type="RefSeq" id="XP_015601423.1">
    <property type="nucleotide sequence ID" value="XM_015745937.2"/>
</dbReference>
<dbReference type="InterPro" id="IPR037660">
    <property type="entry name" value="CCDC51"/>
</dbReference>
<dbReference type="PANTHER" id="PTHR28624:SF1">
    <property type="entry name" value="MITOCHONDRIAL POTASSIUM CHANNEL"/>
    <property type="match status" value="1"/>
</dbReference>
<gene>
    <name evidence="3" type="primary">LOC107270697</name>
</gene>
<accession>A0AAJ7C3Z1</accession>
<organism evidence="2 3">
    <name type="scientific">Cephus cinctus</name>
    <name type="common">Wheat stem sawfly</name>
    <dbReference type="NCBI Taxonomy" id="211228"/>
    <lineage>
        <taxon>Eukaryota</taxon>
        <taxon>Metazoa</taxon>
        <taxon>Ecdysozoa</taxon>
        <taxon>Arthropoda</taxon>
        <taxon>Hexapoda</taxon>
        <taxon>Insecta</taxon>
        <taxon>Pterygota</taxon>
        <taxon>Neoptera</taxon>
        <taxon>Endopterygota</taxon>
        <taxon>Hymenoptera</taxon>
        <taxon>Cephoidea</taxon>
        <taxon>Cephidae</taxon>
        <taxon>Cephus</taxon>
    </lineage>
</organism>
<dbReference type="PANTHER" id="PTHR28624">
    <property type="entry name" value="COILED-COIL DOMAIN-CONTAINING PROTEIN 51"/>
    <property type="match status" value="1"/>
</dbReference>
<evidence type="ECO:0000313" key="3">
    <source>
        <dbReference type="RefSeq" id="XP_015601423.1"/>
    </source>
</evidence>
<name>A0AAJ7C3Z1_CEPCN</name>
<dbReference type="GeneID" id="107270697"/>
<dbReference type="AlphaFoldDB" id="A0AAJ7C3Z1"/>
<proteinExistence type="predicted"/>
<evidence type="ECO:0000256" key="1">
    <source>
        <dbReference type="SAM" id="Phobius"/>
    </source>
</evidence>